<feature type="region of interest" description="Disordered" evidence="7">
    <location>
        <begin position="1029"/>
        <end position="1081"/>
    </location>
</feature>
<evidence type="ECO:0000256" key="6">
    <source>
        <dbReference type="ARBA" id="ARBA00023306"/>
    </source>
</evidence>
<accession>A0AAD4J0F8</accession>
<dbReference type="SUPFAM" id="SSF48371">
    <property type="entry name" value="ARM repeat"/>
    <property type="match status" value="1"/>
</dbReference>
<comment type="caution">
    <text evidence="9">The sequence shown here is derived from an EMBL/GenBank/DDBJ whole genome shotgun (WGS) entry which is preliminary data.</text>
</comment>
<dbReference type="InterPro" id="IPR022031">
    <property type="entry name" value="Rif1_N"/>
</dbReference>
<name>A0AAD4J0F8_PERFH</name>
<keyword evidence="10" id="KW-1185">Reference proteome</keyword>
<evidence type="ECO:0000256" key="4">
    <source>
        <dbReference type="ARBA" id="ARBA00022895"/>
    </source>
</evidence>
<evidence type="ECO:0000256" key="5">
    <source>
        <dbReference type="ARBA" id="ARBA00023242"/>
    </source>
</evidence>
<evidence type="ECO:0000259" key="8">
    <source>
        <dbReference type="Pfam" id="PF12231"/>
    </source>
</evidence>
<protein>
    <recommendedName>
        <fullName evidence="8">Telomere-associated protein Rif1 N-terminal domain-containing protein</fullName>
    </recommendedName>
</protein>
<dbReference type="Gene3D" id="1.25.10.10">
    <property type="entry name" value="Leucine-rich Repeat Variant"/>
    <property type="match status" value="1"/>
</dbReference>
<gene>
    <name evidence="9" type="ORF">C2S53_002900</name>
</gene>
<organism evidence="9 10">
    <name type="scientific">Perilla frutescens var. hirtella</name>
    <name type="common">Perilla citriodora</name>
    <name type="synonym">Perilla setoyensis</name>
    <dbReference type="NCBI Taxonomy" id="608512"/>
    <lineage>
        <taxon>Eukaryota</taxon>
        <taxon>Viridiplantae</taxon>
        <taxon>Streptophyta</taxon>
        <taxon>Embryophyta</taxon>
        <taxon>Tracheophyta</taxon>
        <taxon>Spermatophyta</taxon>
        <taxon>Magnoliopsida</taxon>
        <taxon>eudicotyledons</taxon>
        <taxon>Gunneridae</taxon>
        <taxon>Pentapetalae</taxon>
        <taxon>asterids</taxon>
        <taxon>lamiids</taxon>
        <taxon>Lamiales</taxon>
        <taxon>Lamiaceae</taxon>
        <taxon>Nepetoideae</taxon>
        <taxon>Elsholtzieae</taxon>
        <taxon>Perilla</taxon>
    </lineage>
</organism>
<dbReference type="Pfam" id="PF12231">
    <property type="entry name" value="Rif1_N"/>
    <property type="match status" value="1"/>
</dbReference>
<dbReference type="EMBL" id="SDAM02000323">
    <property type="protein sequence ID" value="KAH6824490.1"/>
    <property type="molecule type" value="Genomic_DNA"/>
</dbReference>
<evidence type="ECO:0000313" key="10">
    <source>
        <dbReference type="Proteomes" id="UP001190926"/>
    </source>
</evidence>
<evidence type="ECO:0000256" key="7">
    <source>
        <dbReference type="SAM" id="MobiDB-lite"/>
    </source>
</evidence>
<dbReference type="Proteomes" id="UP001190926">
    <property type="component" value="Unassembled WGS sequence"/>
</dbReference>
<dbReference type="PANTHER" id="PTHR22928">
    <property type="entry name" value="TELOMERE-ASSOCIATED PROTEIN RIF1"/>
    <property type="match status" value="1"/>
</dbReference>
<feature type="compositionally biased region" description="Polar residues" evidence="7">
    <location>
        <begin position="1062"/>
        <end position="1073"/>
    </location>
</feature>
<dbReference type="GO" id="GO:0000781">
    <property type="term" value="C:chromosome, telomeric region"/>
    <property type="evidence" value="ECO:0007669"/>
    <property type="project" value="UniProtKB-SubCell"/>
</dbReference>
<keyword evidence="3" id="KW-0158">Chromosome</keyword>
<keyword evidence="5" id="KW-0539">Nucleus</keyword>
<keyword evidence="4" id="KW-0779">Telomere</keyword>
<feature type="domain" description="Telomere-associated protein Rif1 N-terminal" evidence="8">
    <location>
        <begin position="39"/>
        <end position="364"/>
    </location>
</feature>
<comment type="subcellular location">
    <subcellularLocation>
        <location evidence="2">Chromosome</location>
        <location evidence="2">Telomere</location>
    </subcellularLocation>
    <subcellularLocation>
        <location evidence="1">Nucleus</location>
    </subcellularLocation>
</comment>
<evidence type="ECO:0000256" key="1">
    <source>
        <dbReference type="ARBA" id="ARBA00004123"/>
    </source>
</evidence>
<reference evidence="9 10" key="1">
    <citation type="journal article" date="2021" name="Nat. Commun.">
        <title>Incipient diploidization of the medicinal plant Perilla within 10,000 years.</title>
        <authorList>
            <person name="Zhang Y."/>
            <person name="Shen Q."/>
            <person name="Leng L."/>
            <person name="Zhang D."/>
            <person name="Chen S."/>
            <person name="Shi Y."/>
            <person name="Ning Z."/>
            <person name="Chen S."/>
        </authorList>
    </citation>
    <scope>NUCLEOTIDE SEQUENCE [LARGE SCALE GENOMIC DNA]</scope>
    <source>
        <strain evidence="10">cv. PC099</strain>
    </source>
</reference>
<sequence>MADFRAQIDEIKALFSSVNKALAYSKLLQLQEISAVDSSAVETLAGSSSTILSSVVADISCNDEEIAAQALKCLGFMIYHPAVVALIGGCDADLLVESLVKVITTTKIKSVCNLGVWCISIQQLSSSMLDRHFHSLLRAVTHALDNPIGSLSITFEAMQAVAKLVSSLTERMRDTSSLWIPPIYRRLVSLDKRDRDMSERCLLKIMPLIFPPPVTLSKTLAMDMKKKLLSAMNEMLGQGMKIQCLQAWRWFIRLLGPYALKNKHLVNEMLKILKLTFSDFDSQVQIASLVTWEGLVDALIEPGVQALRSSEYNNIEGEAEAERHLKRVKLIMAPLIGIMSSKCDASVHASCLSTWSYLLQKLEDSVNCQTLIRTVWEPIIEVVFQAGPDNKNIWLWNFCLDHLDSLVFGINQGTSGNLHKKEPLQLPHKSSINGQMSVENCQLRHYPIKCSPWKLSQLEFFIKIISIIVDRESNASVAPEFRILASNAAQRLFGSLLETVQRAFRCVSITYDDVMQSINTIFRFLEKMCDNMTSEDDSNYYGPPTCLKFIKMVTERLEPSILESPLYKVALEIKCITKLELATEIRCGSVSDICFRDLEDRVLPVVCLSIHYFSVVVNTPSKAPGYESVFKHMQGYMKLLLSSYKPQEVLHALVCLLYKNIMLNSLQIWVVLASCLKDFIDGKKDLSLLKMETDNIGYSILLRLLSYPLTALSLSDVNFELQNVIEAWELLYVAVDKASQCLHSPAKSFSVDLCTILNGCIDQIASVDNRNKLKENKCSAEFVLLYGNIMICVMKQLAWSISSKGRHYMDSEGRKFSFMSWMLLAARFMKLFWMNKQRTGPSLVSVASRFLEELVKFVGCVHQKEDVLIFVETISSPLLEWLSEMHLLDESSNYQLQVLWSQMVKGLQQSQPSIQFDSSFLSFQQPLLQRALDHPNPAISEATIDFWNSTYGIQSKLDFPKSLVPVLDKLSRNGKIKICGRNQYTEDCISSLDRYKVTNTLKKCSKRVEILGNPVQGSKDLDNIHLGAKRKRPELTEHQKEVRRAQQGRAKDSNGHGPGIRTYTTVDFSQGNEESQDSQRW</sequence>
<dbReference type="PANTHER" id="PTHR22928:SF3">
    <property type="entry name" value="TELOMERE-ASSOCIATED PROTEIN RIF1"/>
    <property type="match status" value="1"/>
</dbReference>
<dbReference type="AlphaFoldDB" id="A0AAD4J0F8"/>
<proteinExistence type="predicted"/>
<keyword evidence="6" id="KW-0131">Cell cycle</keyword>
<feature type="compositionally biased region" description="Basic and acidic residues" evidence="7">
    <location>
        <begin position="1033"/>
        <end position="1054"/>
    </location>
</feature>
<evidence type="ECO:0000313" key="9">
    <source>
        <dbReference type="EMBL" id="KAH6824490.1"/>
    </source>
</evidence>
<dbReference type="InterPro" id="IPR016024">
    <property type="entry name" value="ARM-type_fold"/>
</dbReference>
<dbReference type="GO" id="GO:0000723">
    <property type="term" value="P:telomere maintenance"/>
    <property type="evidence" value="ECO:0007669"/>
    <property type="project" value="TreeGrafter"/>
</dbReference>
<dbReference type="GO" id="GO:0005634">
    <property type="term" value="C:nucleus"/>
    <property type="evidence" value="ECO:0007669"/>
    <property type="project" value="UniProtKB-SubCell"/>
</dbReference>
<evidence type="ECO:0000256" key="2">
    <source>
        <dbReference type="ARBA" id="ARBA00004574"/>
    </source>
</evidence>
<evidence type="ECO:0000256" key="3">
    <source>
        <dbReference type="ARBA" id="ARBA00022454"/>
    </source>
</evidence>
<dbReference type="InterPro" id="IPR011989">
    <property type="entry name" value="ARM-like"/>
</dbReference>